<dbReference type="AlphaFoldDB" id="A0A915BEI8"/>
<dbReference type="Proteomes" id="UP000887569">
    <property type="component" value="Unplaced"/>
</dbReference>
<accession>A0A915BEI8</accession>
<protein>
    <submittedName>
        <fullName evidence="2">Uncharacterized protein</fullName>
    </submittedName>
</protein>
<name>A0A915BEI8_PARUN</name>
<keyword evidence="1" id="KW-1185">Reference proteome</keyword>
<dbReference type="WBParaSite" id="PgR036_g107_t03">
    <property type="protein sequence ID" value="PgR036_g107_t03"/>
    <property type="gene ID" value="PgR036_g107"/>
</dbReference>
<organism evidence="1 2">
    <name type="scientific">Parascaris univalens</name>
    <name type="common">Nematode worm</name>
    <dbReference type="NCBI Taxonomy" id="6257"/>
    <lineage>
        <taxon>Eukaryota</taxon>
        <taxon>Metazoa</taxon>
        <taxon>Ecdysozoa</taxon>
        <taxon>Nematoda</taxon>
        <taxon>Chromadorea</taxon>
        <taxon>Rhabditida</taxon>
        <taxon>Spirurina</taxon>
        <taxon>Ascaridomorpha</taxon>
        <taxon>Ascaridoidea</taxon>
        <taxon>Ascarididae</taxon>
        <taxon>Parascaris</taxon>
    </lineage>
</organism>
<sequence length="450" mass="50179">QASSASFIGESNSMEGSAMDNGECWPIYLHQYISSLRALPVPELAGTVSVPEDKICKSIPQIRITGAEMKVSYLLDHSYVPIVDVSTDNLGIWNSRHRSTTTRTFFLKGSDVGSDEDCERIVRKRMYKHVNAKPLGGVRKVVWTLFGSNGVAFRSLVSYHIAEGAEVMLTTHGNARTLKQVYAGTYPASLRRVKELRRAVPSREVLPVMVAQQGGSSAVAQCSARNRIQLYSMSRNKVPPSRRCAASGSSTLMDELFKISESAVEGNDLKPFYDGSTHDLSLATPQQEESSAMLNCGQSNVYEDDVSHMGPSHEMTSFEFKAQLVNRLGTIPVEQRGEVRARIEHELDTMFADKVAAEIEQVFDQSSRGSVMERLLAMISLRQMITKCAGVEKLKNESERSVHLRVLSLFVLRFSHSRHSLKFRSIVFPRLTFNANLWLFCDSLTKKSIN</sequence>
<evidence type="ECO:0000313" key="1">
    <source>
        <dbReference type="Proteomes" id="UP000887569"/>
    </source>
</evidence>
<proteinExistence type="predicted"/>
<reference evidence="2" key="1">
    <citation type="submission" date="2022-11" db="UniProtKB">
        <authorList>
            <consortium name="WormBaseParasite"/>
        </authorList>
    </citation>
    <scope>IDENTIFICATION</scope>
</reference>
<evidence type="ECO:0000313" key="2">
    <source>
        <dbReference type="WBParaSite" id="PgR036_g107_t03"/>
    </source>
</evidence>